<dbReference type="Pfam" id="PF00004">
    <property type="entry name" value="AAA"/>
    <property type="match status" value="1"/>
</dbReference>
<feature type="region of interest" description="Disordered" evidence="3">
    <location>
        <begin position="615"/>
        <end position="655"/>
    </location>
</feature>
<dbReference type="Gene3D" id="3.40.50.300">
    <property type="entry name" value="P-loop containing nucleotide triphosphate hydrolases"/>
    <property type="match status" value="1"/>
</dbReference>
<evidence type="ECO:0000259" key="4">
    <source>
        <dbReference type="SMART" id="SM01024"/>
    </source>
</evidence>
<dbReference type="Pfam" id="PF08740">
    <property type="entry name" value="BCS1_N"/>
    <property type="match status" value="1"/>
</dbReference>
<feature type="compositionally biased region" description="Low complexity" evidence="3">
    <location>
        <begin position="493"/>
        <end position="516"/>
    </location>
</feature>
<dbReference type="PROSITE" id="PS00674">
    <property type="entry name" value="AAA"/>
    <property type="match status" value="1"/>
</dbReference>
<keyword evidence="2" id="KW-0067">ATP-binding</keyword>
<dbReference type="Proteomes" id="UP001148786">
    <property type="component" value="Unassembled WGS sequence"/>
</dbReference>
<dbReference type="AlphaFoldDB" id="A0A9W8JUF8"/>
<dbReference type="InterPro" id="IPR003959">
    <property type="entry name" value="ATPase_AAA_core"/>
</dbReference>
<evidence type="ECO:0000313" key="6">
    <source>
        <dbReference type="Proteomes" id="UP001148786"/>
    </source>
</evidence>
<name>A0A9W8JUF8_9AGAR</name>
<evidence type="ECO:0000256" key="3">
    <source>
        <dbReference type="SAM" id="MobiDB-lite"/>
    </source>
</evidence>
<dbReference type="GO" id="GO:0005524">
    <property type="term" value="F:ATP binding"/>
    <property type="evidence" value="ECO:0007669"/>
    <property type="project" value="UniProtKB-KW"/>
</dbReference>
<dbReference type="InterPro" id="IPR014851">
    <property type="entry name" value="BCS1_N"/>
</dbReference>
<organism evidence="5 6">
    <name type="scientific">Agrocybe chaxingu</name>
    <dbReference type="NCBI Taxonomy" id="84603"/>
    <lineage>
        <taxon>Eukaryota</taxon>
        <taxon>Fungi</taxon>
        <taxon>Dikarya</taxon>
        <taxon>Basidiomycota</taxon>
        <taxon>Agaricomycotina</taxon>
        <taxon>Agaricomycetes</taxon>
        <taxon>Agaricomycetidae</taxon>
        <taxon>Agaricales</taxon>
        <taxon>Agaricineae</taxon>
        <taxon>Strophariaceae</taxon>
        <taxon>Agrocybe</taxon>
    </lineage>
</organism>
<evidence type="ECO:0000256" key="2">
    <source>
        <dbReference type="RuleBase" id="RU003651"/>
    </source>
</evidence>
<dbReference type="SUPFAM" id="SSF52540">
    <property type="entry name" value="P-loop containing nucleoside triphosphate hydrolases"/>
    <property type="match status" value="1"/>
</dbReference>
<comment type="subcellular location">
    <subcellularLocation>
        <location evidence="1">Mitochondrion membrane</location>
    </subcellularLocation>
</comment>
<gene>
    <name evidence="5" type="ORF">NLJ89_g8965</name>
</gene>
<keyword evidence="6" id="KW-1185">Reference proteome</keyword>
<dbReference type="SMART" id="SM01024">
    <property type="entry name" value="BCS1_N"/>
    <property type="match status" value="1"/>
</dbReference>
<dbReference type="EMBL" id="JANKHO010001305">
    <property type="protein sequence ID" value="KAJ3502267.1"/>
    <property type="molecule type" value="Genomic_DNA"/>
</dbReference>
<feature type="domain" description="BCS1 N-terminal" evidence="4">
    <location>
        <begin position="139"/>
        <end position="293"/>
    </location>
</feature>
<dbReference type="InterPro" id="IPR050747">
    <property type="entry name" value="Mitochondrial_chaperone_BCS1"/>
</dbReference>
<proteinExistence type="inferred from homology"/>
<sequence length="655" mass="71102">MASPSQSTCALSEATLVGNRASVASPAPVVKQDLGSLVDALASLPAVVIGPLFQAALMGQNWVLAHLFALLLPELSSLTADSSTATPSNATDGDDSSVASGGAGSGGGSSGLGSSILLRKHGHLLLFILYLAFKFADNLDLGSFLWDHIPVTATFTEREPAYDWMLAWIYSHKDWMKIRSMGISTSVGGNTNPAYYGEVSALMSEVSQRIYTLPTTNKTYCLKTDDGKSLHVIRREKEASLFTRNSADLFTLIQKARTRYVASQKNTVNVYYPDRNNQWRAMASRSKRPLSSIILEGDAKEKILTDVKRFLASRQWYNDRGIPYRRGYLFVRPSFIPDDSFLSLTNTVWQRQHGALELHVYNLPLSREGMDDGILIELVNAVPDRSILLLEDIDAAFRPRSGPKRDASSPLVSSESKQGGITLSGLLNVLDGISATEGRLLFTTTNHFGAIDPALKRRGRIDVVVEFPLANATQARELFRVFYRPPRSRTDPAAGTSKTAEATESETTAEATESETTVDAGVGIDIVRFSSEASPARDMHVSPHTSSGSQIGGQVEVTKMDDGEFAALLDVFGLDFPGDILAPADIQGYLLEHKDDPREAAEGFKGWVREELHRKRLDAPSADAKESGGRGLSSSGDVCKDVADKSGNPGEEVYC</sequence>
<dbReference type="OrthoDB" id="10251412at2759"/>
<accession>A0A9W8JUF8</accession>
<dbReference type="PANTHER" id="PTHR23070">
    <property type="entry name" value="BCS1 AAA-TYPE ATPASE"/>
    <property type="match status" value="1"/>
</dbReference>
<keyword evidence="2" id="KW-0547">Nucleotide-binding</keyword>
<evidence type="ECO:0000256" key="1">
    <source>
        <dbReference type="ARBA" id="ARBA00004325"/>
    </source>
</evidence>
<comment type="caution">
    <text evidence="5">The sequence shown here is derived from an EMBL/GenBank/DDBJ whole genome shotgun (WGS) entry which is preliminary data.</text>
</comment>
<feature type="region of interest" description="Disordered" evidence="3">
    <location>
        <begin position="488"/>
        <end position="516"/>
    </location>
</feature>
<comment type="similarity">
    <text evidence="2">Belongs to the AAA ATPase family.</text>
</comment>
<dbReference type="GO" id="GO:0031966">
    <property type="term" value="C:mitochondrial membrane"/>
    <property type="evidence" value="ECO:0007669"/>
    <property type="project" value="UniProtKB-SubCell"/>
</dbReference>
<dbReference type="GO" id="GO:0016887">
    <property type="term" value="F:ATP hydrolysis activity"/>
    <property type="evidence" value="ECO:0007669"/>
    <property type="project" value="InterPro"/>
</dbReference>
<dbReference type="InterPro" id="IPR003960">
    <property type="entry name" value="ATPase_AAA_CS"/>
</dbReference>
<protein>
    <recommendedName>
        <fullName evidence="4">BCS1 N-terminal domain-containing protein</fullName>
    </recommendedName>
</protein>
<reference evidence="5" key="1">
    <citation type="submission" date="2022-07" db="EMBL/GenBank/DDBJ databases">
        <title>Genome Sequence of Agrocybe chaxingu.</title>
        <authorList>
            <person name="Buettner E."/>
        </authorList>
    </citation>
    <scope>NUCLEOTIDE SEQUENCE</scope>
    <source>
        <strain evidence="5">MP-N11</strain>
    </source>
</reference>
<dbReference type="InterPro" id="IPR027417">
    <property type="entry name" value="P-loop_NTPase"/>
</dbReference>
<evidence type="ECO:0000313" key="5">
    <source>
        <dbReference type="EMBL" id="KAJ3502267.1"/>
    </source>
</evidence>
<feature type="region of interest" description="Disordered" evidence="3">
    <location>
        <begin position="82"/>
        <end position="105"/>
    </location>
</feature>